<dbReference type="InterPro" id="IPR001848">
    <property type="entry name" value="Ribosomal_uS10"/>
</dbReference>
<comment type="similarity">
    <text evidence="1">Belongs to the universal ribosomal protein uS10 family.</text>
</comment>
<dbReference type="GO" id="GO:0005763">
    <property type="term" value="C:mitochondrial small ribosomal subunit"/>
    <property type="evidence" value="ECO:0007669"/>
    <property type="project" value="EnsemblFungi"/>
</dbReference>
<evidence type="ECO:0000256" key="4">
    <source>
        <dbReference type="ARBA" id="ARBA00035261"/>
    </source>
</evidence>
<evidence type="ECO:0000256" key="3">
    <source>
        <dbReference type="ARBA" id="ARBA00023274"/>
    </source>
</evidence>
<keyword evidence="2" id="KW-0689">Ribosomal protein</keyword>
<dbReference type="OrthoDB" id="366214at2759"/>
<keyword evidence="9" id="KW-1185">Reference proteome</keyword>
<dbReference type="AlphaFoldDB" id="A0A261XXS2"/>
<name>A0A261XXS2_9FUNG</name>
<dbReference type="EMBL" id="MVBO01000101">
    <property type="protein sequence ID" value="OZJ03157.1"/>
    <property type="molecule type" value="Genomic_DNA"/>
</dbReference>
<comment type="caution">
    <text evidence="8">The sequence shown here is derived from an EMBL/GenBank/DDBJ whole genome shotgun (WGS) entry which is preliminary data.</text>
</comment>
<keyword evidence="3" id="KW-0687">Ribonucleoprotein</keyword>
<dbReference type="SUPFAM" id="SSF54999">
    <property type="entry name" value="Ribosomal protein S10"/>
    <property type="match status" value="1"/>
</dbReference>
<dbReference type="HAMAP" id="MF_00508">
    <property type="entry name" value="Ribosomal_uS10"/>
    <property type="match status" value="1"/>
</dbReference>
<sequence>MSTSRRVNGLSTGDLEETDQVSMEPPKRHAPTHNVPVCNLHFRSYLPSQLDFFVDFAQRAAYALHMPCSGPVYLPTQRSQWTVIKSPFIHKKSQENFERKTHKRLLQIKDAHPETVQRWLHYLRMNAPAGIGLKATLWEYEAMGVGQHVDAVKMTKRSGSFTPEEVKQEADRLIKHMDAEST</sequence>
<evidence type="ECO:0000313" key="8">
    <source>
        <dbReference type="EMBL" id="OZJ03157.1"/>
    </source>
</evidence>
<organism evidence="8 9">
    <name type="scientific">Bifiguratus adelaidae</name>
    <dbReference type="NCBI Taxonomy" id="1938954"/>
    <lineage>
        <taxon>Eukaryota</taxon>
        <taxon>Fungi</taxon>
        <taxon>Fungi incertae sedis</taxon>
        <taxon>Mucoromycota</taxon>
        <taxon>Mucoromycotina</taxon>
        <taxon>Endogonomycetes</taxon>
        <taxon>Endogonales</taxon>
        <taxon>Endogonales incertae sedis</taxon>
        <taxon>Bifiguratus</taxon>
    </lineage>
</organism>
<protein>
    <recommendedName>
        <fullName evidence="4">Small ribosomal subunit protein uS10m</fullName>
    </recommendedName>
    <alternativeName>
        <fullName evidence="5">37S ribosomal protein S10, mitochondrial</fullName>
    </alternativeName>
</protein>
<evidence type="ECO:0000256" key="2">
    <source>
        <dbReference type="ARBA" id="ARBA00022980"/>
    </source>
</evidence>
<dbReference type="Gene3D" id="3.30.70.600">
    <property type="entry name" value="Ribosomal protein S10 domain"/>
    <property type="match status" value="1"/>
</dbReference>
<dbReference type="GO" id="GO:0006412">
    <property type="term" value="P:translation"/>
    <property type="evidence" value="ECO:0007669"/>
    <property type="project" value="InterPro"/>
</dbReference>
<gene>
    <name evidence="8" type="ORF">BZG36_03897</name>
</gene>
<evidence type="ECO:0000256" key="1">
    <source>
        <dbReference type="ARBA" id="ARBA00007102"/>
    </source>
</evidence>
<dbReference type="Proteomes" id="UP000242875">
    <property type="component" value="Unassembled WGS sequence"/>
</dbReference>
<reference evidence="8 9" key="1">
    <citation type="journal article" date="2017" name="Mycologia">
        <title>Bifiguratus adelaidae, gen. et sp. nov., a new member of Mucoromycotina in endophytic and soil-dwelling habitats.</title>
        <authorList>
            <person name="Torres-Cruz T.J."/>
            <person name="Billingsley Tobias T.L."/>
            <person name="Almatruk M."/>
            <person name="Hesse C."/>
            <person name="Kuske C.R."/>
            <person name="Desiro A."/>
            <person name="Benucci G.M."/>
            <person name="Bonito G."/>
            <person name="Stajich J.E."/>
            <person name="Dunlap C."/>
            <person name="Arnold A.E."/>
            <person name="Porras-Alfaro A."/>
        </authorList>
    </citation>
    <scope>NUCLEOTIDE SEQUENCE [LARGE SCALE GENOMIC DNA]</scope>
    <source>
        <strain evidence="8 9">AZ0501</strain>
    </source>
</reference>
<dbReference type="PRINTS" id="PR00971">
    <property type="entry name" value="RIBOSOMALS10"/>
</dbReference>
<feature type="region of interest" description="Disordered" evidence="6">
    <location>
        <begin position="1"/>
        <end position="32"/>
    </location>
</feature>
<feature type="compositionally biased region" description="Polar residues" evidence="6">
    <location>
        <begin position="1"/>
        <end position="11"/>
    </location>
</feature>
<dbReference type="Pfam" id="PF00338">
    <property type="entry name" value="Ribosomal_S10"/>
    <property type="match status" value="1"/>
</dbReference>
<dbReference type="InterPro" id="IPR036838">
    <property type="entry name" value="Ribosomal_uS10_dom_sf"/>
</dbReference>
<dbReference type="FunFam" id="3.30.70.600:FF:000003">
    <property type="entry name" value="30S ribosomal protein S10"/>
    <property type="match status" value="1"/>
</dbReference>
<dbReference type="NCBIfam" id="TIGR01049">
    <property type="entry name" value="rpsJ_bact"/>
    <property type="match status" value="1"/>
</dbReference>
<dbReference type="InterPro" id="IPR027486">
    <property type="entry name" value="Ribosomal_uS10_dom"/>
</dbReference>
<dbReference type="GO" id="GO:0003735">
    <property type="term" value="F:structural constituent of ribosome"/>
    <property type="evidence" value="ECO:0007669"/>
    <property type="project" value="EnsemblFungi"/>
</dbReference>
<dbReference type="SMART" id="SM01403">
    <property type="entry name" value="Ribosomal_S10"/>
    <property type="match status" value="1"/>
</dbReference>
<evidence type="ECO:0000256" key="5">
    <source>
        <dbReference type="ARBA" id="ARBA00042916"/>
    </source>
</evidence>
<dbReference type="PANTHER" id="PTHR11700">
    <property type="entry name" value="30S RIBOSOMAL PROTEIN S10 FAMILY MEMBER"/>
    <property type="match status" value="1"/>
</dbReference>
<proteinExistence type="inferred from homology"/>
<accession>A0A261XXS2</accession>
<evidence type="ECO:0000256" key="6">
    <source>
        <dbReference type="SAM" id="MobiDB-lite"/>
    </source>
</evidence>
<evidence type="ECO:0000313" key="9">
    <source>
        <dbReference type="Proteomes" id="UP000242875"/>
    </source>
</evidence>
<feature type="domain" description="Small ribosomal subunit protein uS10" evidence="7">
    <location>
        <begin position="39"/>
        <end position="136"/>
    </location>
</feature>
<evidence type="ECO:0000259" key="7">
    <source>
        <dbReference type="SMART" id="SM01403"/>
    </source>
</evidence>